<organism evidence="1 2">
    <name type="scientific">Olleya namhaensis</name>
    <dbReference type="NCBI Taxonomy" id="1144750"/>
    <lineage>
        <taxon>Bacteria</taxon>
        <taxon>Pseudomonadati</taxon>
        <taxon>Bacteroidota</taxon>
        <taxon>Flavobacteriia</taxon>
        <taxon>Flavobacteriales</taxon>
        <taxon>Flavobacteriaceae</taxon>
    </lineage>
</organism>
<dbReference type="InterPro" id="IPR058512">
    <property type="entry name" value="DUF8199"/>
</dbReference>
<evidence type="ECO:0000313" key="2">
    <source>
        <dbReference type="Proteomes" id="UP000199559"/>
    </source>
</evidence>
<dbReference type="Proteomes" id="UP000199559">
    <property type="component" value="Unassembled WGS sequence"/>
</dbReference>
<dbReference type="NCBIfam" id="NF047658">
    <property type="entry name" value="HYC_CC_PP"/>
    <property type="match status" value="1"/>
</dbReference>
<dbReference type="STRING" id="1144750.SAMN05443431_11115"/>
<name>A0A1I3SR45_9FLAO</name>
<protein>
    <recommendedName>
        <fullName evidence="3">Secreted protein</fullName>
    </recommendedName>
</protein>
<keyword evidence="2" id="KW-1185">Reference proteome</keyword>
<evidence type="ECO:0008006" key="3">
    <source>
        <dbReference type="Google" id="ProtNLM"/>
    </source>
</evidence>
<dbReference type="Pfam" id="PF26622">
    <property type="entry name" value="DUF8199"/>
    <property type="match status" value="1"/>
</dbReference>
<dbReference type="InterPro" id="IPR058060">
    <property type="entry name" value="HYC_CC_PP"/>
</dbReference>
<evidence type="ECO:0000313" key="1">
    <source>
        <dbReference type="EMBL" id="SFJ59876.1"/>
    </source>
</evidence>
<proteinExistence type="predicted"/>
<accession>A0A1I3SR45</accession>
<dbReference type="AlphaFoldDB" id="A0A1I3SR45"/>
<gene>
    <name evidence="1" type="ORF">SAMN05443431_11115</name>
</gene>
<reference evidence="2" key="1">
    <citation type="submission" date="2016-10" db="EMBL/GenBank/DDBJ databases">
        <authorList>
            <person name="Varghese N."/>
            <person name="Submissions S."/>
        </authorList>
    </citation>
    <scope>NUCLEOTIDE SEQUENCE [LARGE SCALE GENOMIC DNA]</scope>
    <source>
        <strain evidence="2">DSM 28881</strain>
    </source>
</reference>
<dbReference type="EMBL" id="FORM01000011">
    <property type="protein sequence ID" value="SFJ59876.1"/>
    <property type="molecule type" value="Genomic_DNA"/>
</dbReference>
<sequence>MALVVLFSTLSFTIESHYCGDHLVDTAVFTKAKKCGVDADTTITPTKTKSCCSDTVQVIKGQDQLKLNTFSDLDFSTQYIITTFVYSYLHLFKSLPKQSIPHKNYAPPNLILDYQVLHDVYII</sequence>